<dbReference type="AlphaFoldDB" id="A0A2X0MP98"/>
<organism evidence="2 3">
    <name type="scientific">Microbotryum silenes-dioicae</name>
    <dbReference type="NCBI Taxonomy" id="796604"/>
    <lineage>
        <taxon>Eukaryota</taxon>
        <taxon>Fungi</taxon>
        <taxon>Dikarya</taxon>
        <taxon>Basidiomycota</taxon>
        <taxon>Pucciniomycotina</taxon>
        <taxon>Microbotryomycetes</taxon>
        <taxon>Microbotryales</taxon>
        <taxon>Microbotryaceae</taxon>
        <taxon>Microbotryum</taxon>
    </lineage>
</organism>
<reference evidence="2 3" key="1">
    <citation type="submission" date="2016-11" db="EMBL/GenBank/DDBJ databases">
        <authorList>
            <person name="Jaros S."/>
            <person name="Januszkiewicz K."/>
            <person name="Wedrychowicz H."/>
        </authorList>
    </citation>
    <scope>NUCLEOTIDE SEQUENCE [LARGE SCALE GENOMIC DNA]</scope>
</reference>
<proteinExistence type="predicted"/>
<protein>
    <submittedName>
        <fullName evidence="2">BQ5605_C017g08351 protein</fullName>
    </submittedName>
</protein>
<evidence type="ECO:0000313" key="3">
    <source>
        <dbReference type="Proteomes" id="UP000249464"/>
    </source>
</evidence>
<name>A0A2X0MP98_9BASI</name>
<keyword evidence="3" id="KW-1185">Reference proteome</keyword>
<sequence>MGPLGATLLSSPLGPAPINKVSSPRVMTTTNRSWYCDPYKRPPYSFVERTAWPQIALKPLKPHVSIRDDLAPQAAVCTHCKAWHLECERICSQGKVQLPSPPQPNLEYRQLLEGSGSEAKAFRENARSYNNAVPFTSLAAHWDQTQVGTLGPPVFRVLCSNMADRPGRGHRHSTWTRRRRQSHATIYFDKLESILRTGNRFVREFASAKARAGWDTAKEWILRLCLRPGRDRRTHNLPTSSTEMAMLICDSDTKTGDRGRQNLILQVHARSIRLRCLRYSLLFPAGEDGFHPNIPLCGFNQAGPPIARNREQIDNGVQLREVLAGLGLDDGGEEEDKDRDDEDEDGEEAAEEDGDGERQVKGSRWRVSRSQFFAHYLPNATSTSQSRIAPNVPSWTIPGCDGVRCQPWKASAAHHDDVRLRLTGNQGCTGADTACNRPDLIVRVFEAKSGNKRHAGCFGDEYKMNGFCFFAVLRILPRSQIQGASSIVDASRRASSRSDVGHLPHSRPDIEVTTDFRQWNILSERGAVSTKRRSSQMRAINMRLITSFSSTFASLTRVVSKSVQDPPCAFPATAISKGECNIWTIIVFNEAHSHRSLLHTGDSKSRLTRHRSNQFHLGPKGSCIVFLVSVMRSW</sequence>
<accession>A0A2X0MP98</accession>
<feature type="compositionally biased region" description="Acidic residues" evidence="1">
    <location>
        <begin position="330"/>
        <end position="355"/>
    </location>
</feature>
<dbReference type="PANTHER" id="PTHR45786:SF74">
    <property type="entry name" value="ATP-DEPENDENT DNA HELICASE"/>
    <property type="match status" value="1"/>
</dbReference>
<feature type="region of interest" description="Disordered" evidence="1">
    <location>
        <begin position="325"/>
        <end position="363"/>
    </location>
</feature>
<gene>
    <name evidence="2" type="primary">BQ5605_C017g08351</name>
    <name evidence="2" type="ORF">BQ5605_C017G08351</name>
</gene>
<dbReference type="Proteomes" id="UP000249464">
    <property type="component" value="Unassembled WGS sequence"/>
</dbReference>
<dbReference type="PANTHER" id="PTHR45786">
    <property type="entry name" value="DNA BINDING PROTEIN-LIKE"/>
    <property type="match status" value="1"/>
</dbReference>
<dbReference type="EMBL" id="FQNC01000017">
    <property type="protein sequence ID" value="SGY19854.1"/>
    <property type="molecule type" value="Genomic_DNA"/>
</dbReference>
<evidence type="ECO:0000313" key="2">
    <source>
        <dbReference type="EMBL" id="SGY19854.1"/>
    </source>
</evidence>
<evidence type="ECO:0000256" key="1">
    <source>
        <dbReference type="SAM" id="MobiDB-lite"/>
    </source>
</evidence>